<dbReference type="Proteomes" id="UP000321363">
    <property type="component" value="Unassembled WGS sequence"/>
</dbReference>
<comment type="caution">
    <text evidence="1">The sequence shown here is derived from an EMBL/GenBank/DDBJ whole genome shotgun (WGS) entry which is preliminary data.</text>
</comment>
<reference evidence="1 2" key="1">
    <citation type="journal article" date="2005" name="Int. J. Syst. Evol. Microbiol.">
        <title>Bacillus litoralis sp. nov., isolated from a tidal flat of the Yellow Sea in Korea.</title>
        <authorList>
            <person name="Yoon J.H."/>
            <person name="Oh T.K."/>
        </authorList>
    </citation>
    <scope>NUCLEOTIDE SEQUENCE [LARGE SCALE GENOMIC DNA]</scope>
    <source>
        <strain evidence="1 2">SW-211</strain>
    </source>
</reference>
<organism evidence="1 2">
    <name type="scientific">Metabacillus litoralis</name>
    <dbReference type="NCBI Taxonomy" id="152268"/>
    <lineage>
        <taxon>Bacteria</taxon>
        <taxon>Bacillati</taxon>
        <taxon>Bacillota</taxon>
        <taxon>Bacilli</taxon>
        <taxon>Bacillales</taxon>
        <taxon>Bacillaceae</taxon>
        <taxon>Metabacillus</taxon>
    </lineage>
</organism>
<dbReference type="RefSeq" id="WP_146947669.1">
    <property type="nucleotide sequence ID" value="NZ_VOQF01000005.1"/>
</dbReference>
<name>A0A5C6W582_9BACI</name>
<gene>
    <name evidence="1" type="ORF">FS935_08830</name>
</gene>
<sequence length="116" mass="13626">MRKSSYQRELVYQNLLDELTEKVIVSPHSHASSSKYIHLFCMYLANYSEKKTIQEVDEQIVKEYFTYLTKSHKRLTLTLSDIKKSIQMISETLNIELGQTLNDFSLSNSSLWNKLK</sequence>
<keyword evidence="2" id="KW-1185">Reference proteome</keyword>
<evidence type="ECO:0000313" key="1">
    <source>
        <dbReference type="EMBL" id="TXC91001.1"/>
    </source>
</evidence>
<dbReference type="OrthoDB" id="2873843at2"/>
<accession>A0A5C6W582</accession>
<dbReference type="AlphaFoldDB" id="A0A5C6W582"/>
<dbReference type="Pfam" id="PF17423">
    <property type="entry name" value="SwrA"/>
    <property type="match status" value="1"/>
</dbReference>
<proteinExistence type="predicted"/>
<evidence type="ECO:0000313" key="2">
    <source>
        <dbReference type="Proteomes" id="UP000321363"/>
    </source>
</evidence>
<protein>
    <submittedName>
        <fullName evidence="1">Swarming motility protein SwrAA</fullName>
    </submittedName>
</protein>
<dbReference type="EMBL" id="VOQF01000005">
    <property type="protein sequence ID" value="TXC91001.1"/>
    <property type="molecule type" value="Genomic_DNA"/>
</dbReference>
<dbReference type="InterPro" id="IPR035388">
    <property type="entry name" value="SwrA"/>
</dbReference>